<evidence type="ECO:0000256" key="1">
    <source>
        <dbReference type="SAM" id="MobiDB-lite"/>
    </source>
</evidence>
<feature type="region of interest" description="Disordered" evidence="1">
    <location>
        <begin position="57"/>
        <end position="81"/>
    </location>
</feature>
<dbReference type="AlphaFoldDB" id="A0A168CGM1"/>
<name>A0A168CGM1_9HYPO</name>
<comment type="caution">
    <text evidence="2">The sequence shown here is derived from an EMBL/GenBank/DDBJ whole genome shotgun (WGS) entry which is preliminary data.</text>
</comment>
<sequence length="159" mass="16948">MDLTDGLAGISTPSEGDDRTHTYEDIGTQADNGMSLGELNTKSVVAADAERVERSMLDASGKRTFSTMERPADGGGIGGRQSSYAPRLVTECLRLLVQRKRLGVTNVGNGGHSHRESIRGLIRSAATMVPEARLIIVTELGFSLSQIPSSECSKPADEE</sequence>
<reference evidence="2 3" key="1">
    <citation type="journal article" date="2016" name="Genome Biol. Evol.">
        <title>Divergent and convergent evolution of fungal pathogenicity.</title>
        <authorList>
            <person name="Shang Y."/>
            <person name="Xiao G."/>
            <person name="Zheng P."/>
            <person name="Cen K."/>
            <person name="Zhan S."/>
            <person name="Wang C."/>
        </authorList>
    </citation>
    <scope>NUCLEOTIDE SEQUENCE [LARGE SCALE GENOMIC DNA]</scope>
    <source>
        <strain evidence="2 3">RCEF 2490</strain>
    </source>
</reference>
<protein>
    <submittedName>
        <fullName evidence="2">Uncharacterized protein</fullName>
    </submittedName>
</protein>
<evidence type="ECO:0000313" key="2">
    <source>
        <dbReference type="EMBL" id="KZZ96571.1"/>
    </source>
</evidence>
<dbReference type="Proteomes" id="UP000078544">
    <property type="component" value="Unassembled WGS sequence"/>
</dbReference>
<accession>A0A168CGM1</accession>
<keyword evidence="3" id="KW-1185">Reference proteome</keyword>
<organism evidence="2 3">
    <name type="scientific">Moelleriella libera RCEF 2490</name>
    <dbReference type="NCBI Taxonomy" id="1081109"/>
    <lineage>
        <taxon>Eukaryota</taxon>
        <taxon>Fungi</taxon>
        <taxon>Dikarya</taxon>
        <taxon>Ascomycota</taxon>
        <taxon>Pezizomycotina</taxon>
        <taxon>Sordariomycetes</taxon>
        <taxon>Hypocreomycetidae</taxon>
        <taxon>Hypocreales</taxon>
        <taxon>Clavicipitaceae</taxon>
        <taxon>Moelleriella</taxon>
    </lineage>
</organism>
<gene>
    <name evidence="2" type="ORF">AAL_03800</name>
</gene>
<dbReference type="EMBL" id="AZGY01000007">
    <property type="protein sequence ID" value="KZZ96571.1"/>
    <property type="molecule type" value="Genomic_DNA"/>
</dbReference>
<evidence type="ECO:0000313" key="3">
    <source>
        <dbReference type="Proteomes" id="UP000078544"/>
    </source>
</evidence>
<feature type="region of interest" description="Disordered" evidence="1">
    <location>
        <begin position="1"/>
        <end position="21"/>
    </location>
</feature>
<proteinExistence type="predicted"/>